<reference evidence="2 3" key="1">
    <citation type="submission" date="2019-04" db="EMBL/GenBank/DDBJ databases">
        <authorList>
            <consortium name="DOE Joint Genome Institute"/>
            <person name="Mondo S."/>
            <person name="Kjaerbolling I."/>
            <person name="Vesth T."/>
            <person name="Frisvad J.C."/>
            <person name="Nybo J.L."/>
            <person name="Theobald S."/>
            <person name="Kildgaard S."/>
            <person name="Isbrandt T."/>
            <person name="Kuo A."/>
            <person name="Sato A."/>
            <person name="Lyhne E.K."/>
            <person name="Kogle M.E."/>
            <person name="Wiebenga A."/>
            <person name="Kun R.S."/>
            <person name="Lubbers R.J."/>
            <person name="Makela M.R."/>
            <person name="Barry K."/>
            <person name="Chovatia M."/>
            <person name="Clum A."/>
            <person name="Daum C."/>
            <person name="Haridas S."/>
            <person name="He G."/>
            <person name="LaButti K."/>
            <person name="Lipzen A."/>
            <person name="Riley R."/>
            <person name="Salamov A."/>
            <person name="Simmons B.A."/>
            <person name="Magnuson J.K."/>
            <person name="Henrissat B."/>
            <person name="Mortensen U.H."/>
            <person name="Larsen T.O."/>
            <person name="Devries R.P."/>
            <person name="Grigoriev I.V."/>
            <person name="Machida M."/>
            <person name="Baker S.E."/>
            <person name="Andersen M.R."/>
            <person name="Cantor M.N."/>
            <person name="Hua S.X."/>
        </authorList>
    </citation>
    <scope>NUCLEOTIDE SEQUENCE [LARGE SCALE GENOMIC DNA]</scope>
    <source>
        <strain evidence="2 3">CBS 117616</strain>
    </source>
</reference>
<name>A0ABQ6WQB2_9EURO</name>
<evidence type="ECO:0000256" key="1">
    <source>
        <dbReference type="SAM" id="SignalP"/>
    </source>
</evidence>
<organism evidence="2 3">
    <name type="scientific">Aspergillus pseudocaelatus</name>
    <dbReference type="NCBI Taxonomy" id="1825620"/>
    <lineage>
        <taxon>Eukaryota</taxon>
        <taxon>Fungi</taxon>
        <taxon>Dikarya</taxon>
        <taxon>Ascomycota</taxon>
        <taxon>Pezizomycotina</taxon>
        <taxon>Eurotiomycetes</taxon>
        <taxon>Eurotiomycetidae</taxon>
        <taxon>Eurotiales</taxon>
        <taxon>Aspergillaceae</taxon>
        <taxon>Aspergillus</taxon>
        <taxon>Aspergillus subgen. Circumdati</taxon>
    </lineage>
</organism>
<dbReference type="EMBL" id="ML735718">
    <property type="protein sequence ID" value="KAE8419293.1"/>
    <property type="molecule type" value="Genomic_DNA"/>
</dbReference>
<gene>
    <name evidence="2" type="ORF">BDV36DRAFT_294345</name>
</gene>
<dbReference type="Proteomes" id="UP000325395">
    <property type="component" value="Unassembled WGS sequence"/>
</dbReference>
<evidence type="ECO:0000313" key="2">
    <source>
        <dbReference type="EMBL" id="KAE8419293.1"/>
    </source>
</evidence>
<sequence>MKSFAAISAFLAVTLAAPSFDVHKDIKQACITVQHQKQTSLTGITIKDQTTSALFGYACSKSLSSGPFADFSVTADLDFNGAGNLTIGPNTYRVHESPEHSGGIKCMRKGSTKSRVTAHIEAFV</sequence>
<keyword evidence="1" id="KW-0732">Signal</keyword>
<feature type="signal peptide" evidence="1">
    <location>
        <begin position="1"/>
        <end position="16"/>
    </location>
</feature>
<keyword evidence="3" id="KW-1185">Reference proteome</keyword>
<proteinExistence type="predicted"/>
<protein>
    <recommendedName>
        <fullName evidence="4">AA1-like domain-containing protein</fullName>
    </recommendedName>
</protein>
<evidence type="ECO:0008006" key="4">
    <source>
        <dbReference type="Google" id="ProtNLM"/>
    </source>
</evidence>
<feature type="chain" id="PRO_5046142303" description="AA1-like domain-containing protein" evidence="1">
    <location>
        <begin position="17"/>
        <end position="124"/>
    </location>
</feature>
<evidence type="ECO:0000313" key="3">
    <source>
        <dbReference type="Proteomes" id="UP000325395"/>
    </source>
</evidence>
<accession>A0ABQ6WQB2</accession>